<evidence type="ECO:0000313" key="1">
    <source>
        <dbReference type="EMBL" id="BAY70061.1"/>
    </source>
</evidence>
<organism evidence="1 2">
    <name type="scientific">Trichormus variabilis NIES-23</name>
    <dbReference type="NCBI Taxonomy" id="1973479"/>
    <lineage>
        <taxon>Bacteria</taxon>
        <taxon>Bacillati</taxon>
        <taxon>Cyanobacteriota</taxon>
        <taxon>Cyanophyceae</taxon>
        <taxon>Nostocales</taxon>
        <taxon>Nostocaceae</taxon>
        <taxon>Trichormus</taxon>
    </lineage>
</organism>
<proteinExistence type="predicted"/>
<accession>A0A1Z4KM45</accession>
<dbReference type="EMBL" id="AP018216">
    <property type="protein sequence ID" value="BAY70061.1"/>
    <property type="molecule type" value="Genomic_DNA"/>
</dbReference>
<protein>
    <submittedName>
        <fullName evidence="1">Uncharacterized protein</fullName>
    </submittedName>
</protein>
<reference evidence="1 2" key="1">
    <citation type="submission" date="2017-06" db="EMBL/GenBank/DDBJ databases">
        <title>Genome sequencing of cyanobaciteial culture collection at National Institute for Environmental Studies (NIES).</title>
        <authorList>
            <person name="Hirose Y."/>
            <person name="Shimura Y."/>
            <person name="Fujisawa T."/>
            <person name="Nakamura Y."/>
            <person name="Kawachi M."/>
        </authorList>
    </citation>
    <scope>NUCLEOTIDE SEQUENCE [LARGE SCALE GENOMIC DNA]</scope>
    <source>
        <strain evidence="1 2">NIES-23</strain>
    </source>
</reference>
<sequence length="39" mass="4386">MTQIGAMYLLDNSLRKSSFFKSMQIGTAYLLDSSFHIGL</sequence>
<evidence type="ECO:0000313" key="2">
    <source>
        <dbReference type="Proteomes" id="UP000217507"/>
    </source>
</evidence>
<gene>
    <name evidence="1" type="ORF">NIES23_28610</name>
</gene>
<name>A0A1Z4KM45_ANAVA</name>
<dbReference type="Proteomes" id="UP000217507">
    <property type="component" value="Chromosome"/>
</dbReference>
<dbReference type="AlphaFoldDB" id="A0A1Z4KM45"/>